<reference evidence="2 3" key="1">
    <citation type="journal article" date="2019" name="Nat. Ecol. Evol.">
        <title>Megaphylogeny resolves global patterns of mushroom evolution.</title>
        <authorList>
            <person name="Varga T."/>
            <person name="Krizsan K."/>
            <person name="Foldi C."/>
            <person name="Dima B."/>
            <person name="Sanchez-Garcia M."/>
            <person name="Sanchez-Ramirez S."/>
            <person name="Szollosi G.J."/>
            <person name="Szarkandi J.G."/>
            <person name="Papp V."/>
            <person name="Albert L."/>
            <person name="Andreopoulos W."/>
            <person name="Angelini C."/>
            <person name="Antonin V."/>
            <person name="Barry K.W."/>
            <person name="Bougher N.L."/>
            <person name="Buchanan P."/>
            <person name="Buyck B."/>
            <person name="Bense V."/>
            <person name="Catcheside P."/>
            <person name="Chovatia M."/>
            <person name="Cooper J."/>
            <person name="Damon W."/>
            <person name="Desjardin D."/>
            <person name="Finy P."/>
            <person name="Geml J."/>
            <person name="Haridas S."/>
            <person name="Hughes K."/>
            <person name="Justo A."/>
            <person name="Karasinski D."/>
            <person name="Kautmanova I."/>
            <person name="Kiss B."/>
            <person name="Kocsube S."/>
            <person name="Kotiranta H."/>
            <person name="LaButti K.M."/>
            <person name="Lechner B.E."/>
            <person name="Liimatainen K."/>
            <person name="Lipzen A."/>
            <person name="Lukacs Z."/>
            <person name="Mihaltcheva S."/>
            <person name="Morgado L.N."/>
            <person name="Niskanen T."/>
            <person name="Noordeloos M.E."/>
            <person name="Ohm R.A."/>
            <person name="Ortiz-Santana B."/>
            <person name="Ovrebo C."/>
            <person name="Racz N."/>
            <person name="Riley R."/>
            <person name="Savchenko A."/>
            <person name="Shiryaev A."/>
            <person name="Soop K."/>
            <person name="Spirin V."/>
            <person name="Szebenyi C."/>
            <person name="Tomsovsky M."/>
            <person name="Tulloss R.E."/>
            <person name="Uehling J."/>
            <person name="Grigoriev I.V."/>
            <person name="Vagvolgyi C."/>
            <person name="Papp T."/>
            <person name="Martin F.M."/>
            <person name="Miettinen O."/>
            <person name="Hibbett D.S."/>
            <person name="Nagy L.G."/>
        </authorList>
    </citation>
    <scope>NUCLEOTIDE SEQUENCE [LARGE SCALE GENOMIC DNA]</scope>
    <source>
        <strain evidence="2 3">CBS 962.96</strain>
    </source>
</reference>
<feature type="compositionally biased region" description="Polar residues" evidence="1">
    <location>
        <begin position="21"/>
        <end position="46"/>
    </location>
</feature>
<evidence type="ECO:0000313" key="2">
    <source>
        <dbReference type="EMBL" id="THV00413.1"/>
    </source>
</evidence>
<evidence type="ECO:0000256" key="1">
    <source>
        <dbReference type="SAM" id="MobiDB-lite"/>
    </source>
</evidence>
<feature type="region of interest" description="Disordered" evidence="1">
    <location>
        <begin position="125"/>
        <end position="223"/>
    </location>
</feature>
<feature type="compositionally biased region" description="Low complexity" evidence="1">
    <location>
        <begin position="181"/>
        <end position="193"/>
    </location>
</feature>
<organism evidence="2 3">
    <name type="scientific">Dendrothele bispora (strain CBS 962.96)</name>
    <dbReference type="NCBI Taxonomy" id="1314807"/>
    <lineage>
        <taxon>Eukaryota</taxon>
        <taxon>Fungi</taxon>
        <taxon>Dikarya</taxon>
        <taxon>Basidiomycota</taxon>
        <taxon>Agaricomycotina</taxon>
        <taxon>Agaricomycetes</taxon>
        <taxon>Agaricomycetidae</taxon>
        <taxon>Agaricales</taxon>
        <taxon>Agaricales incertae sedis</taxon>
        <taxon>Dendrothele</taxon>
    </lineage>
</organism>
<feature type="compositionally biased region" description="Basic and acidic residues" evidence="1">
    <location>
        <begin position="206"/>
        <end position="216"/>
    </location>
</feature>
<gene>
    <name evidence="2" type="ORF">K435DRAFT_854758</name>
</gene>
<accession>A0A4S8MCZ4</accession>
<keyword evidence="3" id="KW-1185">Reference proteome</keyword>
<feature type="region of interest" description="Disordered" evidence="1">
    <location>
        <begin position="1"/>
        <end position="53"/>
    </location>
</feature>
<name>A0A4S8MCZ4_DENBC</name>
<dbReference type="Proteomes" id="UP000297245">
    <property type="component" value="Unassembled WGS sequence"/>
</dbReference>
<evidence type="ECO:0000313" key="3">
    <source>
        <dbReference type="Proteomes" id="UP000297245"/>
    </source>
</evidence>
<proteinExistence type="predicted"/>
<feature type="region of interest" description="Disordered" evidence="1">
    <location>
        <begin position="69"/>
        <end position="95"/>
    </location>
</feature>
<sequence>MSATQQVQTRTTQDEEHGDNSPHTPFHTFTPQGQWVNNRRNESTLGSAVPLSGLGRTLGEHWVVQTIQDRDQEQPDTPSRPASAPPTGQLNREVQRGGYWYTPWYGPRGRGQAHYRPPRSLQQYQKEVERNQGTRETSNEPLAKDSGLRMSATTEARSHRNQQEPSGISDNRTESGYQADTSGNINTSGGTTTFYPHQRVNQSLPRSEKAKGKQPDRGMNYNRPSQILESIPEQDYNFEQDSDERIQINPDSIPGQFQMSFRNIVTSDNQQTFPARMESDYPNNQPPIPPDFFSKSTIRKIKSISTLDSFN</sequence>
<protein>
    <submittedName>
        <fullName evidence="2">Uncharacterized protein</fullName>
    </submittedName>
</protein>
<dbReference type="EMBL" id="ML179104">
    <property type="protein sequence ID" value="THV00413.1"/>
    <property type="molecule type" value="Genomic_DNA"/>
</dbReference>
<feature type="region of interest" description="Disordered" evidence="1">
    <location>
        <begin position="274"/>
        <end position="295"/>
    </location>
</feature>
<feature type="compositionally biased region" description="Polar residues" evidence="1">
    <location>
        <begin position="163"/>
        <end position="180"/>
    </location>
</feature>
<feature type="compositionally biased region" description="Polar residues" evidence="1">
    <location>
        <begin position="1"/>
        <end position="11"/>
    </location>
</feature>
<dbReference type="AlphaFoldDB" id="A0A4S8MCZ4"/>